<name>A0A0G0LA10_9BACT</name>
<protein>
    <submittedName>
        <fullName evidence="2">Uncharacterized protein</fullName>
    </submittedName>
</protein>
<keyword evidence="1" id="KW-0812">Transmembrane</keyword>
<organism evidence="2 3">
    <name type="scientific">Berkelbacteria bacterium GW2011_GWA2_38_9</name>
    <dbReference type="NCBI Taxonomy" id="1618334"/>
    <lineage>
        <taxon>Bacteria</taxon>
        <taxon>Candidatus Berkelbacteria</taxon>
    </lineage>
</organism>
<gene>
    <name evidence="2" type="ORF">UT11_C0046G0007</name>
</gene>
<accession>A0A0G0LA10</accession>
<evidence type="ECO:0000313" key="2">
    <source>
        <dbReference type="EMBL" id="KKQ87842.1"/>
    </source>
</evidence>
<keyword evidence="1" id="KW-1133">Transmembrane helix</keyword>
<dbReference type="Proteomes" id="UP000033934">
    <property type="component" value="Unassembled WGS sequence"/>
</dbReference>
<sequence>MKKIEFGKVELNLKSVVVSLSLLAIVGVGTLAWQQVQASYTNSVDYTVVVRTKPYVRIKTDIDKSFAVRRVKLFYRLSQEPTWHSIVMDKQVHINLNYNSYIASIPAGMSIDDEVQYYIEITNKDQSKTTRPTNAPNSYLNLTEHLITIQ</sequence>
<evidence type="ECO:0000313" key="3">
    <source>
        <dbReference type="Proteomes" id="UP000033934"/>
    </source>
</evidence>
<keyword evidence="1" id="KW-0472">Membrane</keyword>
<reference evidence="2 3" key="1">
    <citation type="journal article" date="2015" name="Nature">
        <title>rRNA introns, odd ribosomes, and small enigmatic genomes across a large radiation of phyla.</title>
        <authorList>
            <person name="Brown C.T."/>
            <person name="Hug L.A."/>
            <person name="Thomas B.C."/>
            <person name="Sharon I."/>
            <person name="Castelle C.J."/>
            <person name="Singh A."/>
            <person name="Wilkins M.J."/>
            <person name="Williams K.H."/>
            <person name="Banfield J.F."/>
        </authorList>
    </citation>
    <scope>NUCLEOTIDE SEQUENCE [LARGE SCALE GENOMIC DNA]</scope>
</reference>
<feature type="transmembrane region" description="Helical" evidence="1">
    <location>
        <begin position="12"/>
        <end position="33"/>
    </location>
</feature>
<dbReference type="EMBL" id="LBVO01000046">
    <property type="protein sequence ID" value="KKQ87842.1"/>
    <property type="molecule type" value="Genomic_DNA"/>
</dbReference>
<proteinExistence type="predicted"/>
<comment type="caution">
    <text evidence="2">The sequence shown here is derived from an EMBL/GenBank/DDBJ whole genome shotgun (WGS) entry which is preliminary data.</text>
</comment>
<evidence type="ECO:0000256" key="1">
    <source>
        <dbReference type="SAM" id="Phobius"/>
    </source>
</evidence>
<dbReference type="AlphaFoldDB" id="A0A0G0LA10"/>